<dbReference type="EMBL" id="JARVKF010000004">
    <property type="protein sequence ID" value="KAK9426169.1"/>
    <property type="molecule type" value="Genomic_DNA"/>
</dbReference>
<evidence type="ECO:0000313" key="2">
    <source>
        <dbReference type="Proteomes" id="UP001408356"/>
    </source>
</evidence>
<gene>
    <name evidence="1" type="ORF">SUNI508_12530</name>
</gene>
<accession>A0ABR2VGX8</accession>
<organism evidence="1 2">
    <name type="scientific">Seiridium unicorne</name>
    <dbReference type="NCBI Taxonomy" id="138068"/>
    <lineage>
        <taxon>Eukaryota</taxon>
        <taxon>Fungi</taxon>
        <taxon>Dikarya</taxon>
        <taxon>Ascomycota</taxon>
        <taxon>Pezizomycotina</taxon>
        <taxon>Sordariomycetes</taxon>
        <taxon>Xylariomycetidae</taxon>
        <taxon>Amphisphaeriales</taxon>
        <taxon>Sporocadaceae</taxon>
        <taxon>Seiridium</taxon>
    </lineage>
</organism>
<comment type="caution">
    <text evidence="1">The sequence shown here is derived from an EMBL/GenBank/DDBJ whole genome shotgun (WGS) entry which is preliminary data.</text>
</comment>
<evidence type="ECO:0000313" key="1">
    <source>
        <dbReference type="EMBL" id="KAK9426169.1"/>
    </source>
</evidence>
<sequence length="77" mass="8557">MSTNGHIDGPYAEFEPYMAEGTSIKPWEDRDGHVAKGTSFKDASRIWPVVSITANGSHSPYVMNPDEFQRRFGGPID</sequence>
<proteinExistence type="predicted"/>
<reference evidence="1 2" key="1">
    <citation type="journal article" date="2024" name="J. Plant Pathol.">
        <title>Sequence and assembly of the genome of Seiridium unicorne, isolate CBS 538.82, causal agent of cypress canker disease.</title>
        <authorList>
            <person name="Scali E."/>
            <person name="Rocca G.D."/>
            <person name="Danti R."/>
            <person name="Garbelotto M."/>
            <person name="Barberini S."/>
            <person name="Baroncelli R."/>
            <person name="Emiliani G."/>
        </authorList>
    </citation>
    <scope>NUCLEOTIDE SEQUENCE [LARGE SCALE GENOMIC DNA]</scope>
    <source>
        <strain evidence="1 2">BM-138-508</strain>
    </source>
</reference>
<protein>
    <submittedName>
        <fullName evidence="1">Uncharacterized protein</fullName>
    </submittedName>
</protein>
<dbReference type="Proteomes" id="UP001408356">
    <property type="component" value="Unassembled WGS sequence"/>
</dbReference>
<name>A0ABR2VGX8_9PEZI</name>
<keyword evidence="2" id="KW-1185">Reference proteome</keyword>